<protein>
    <submittedName>
        <fullName evidence="3">Uncharacterized protein</fullName>
    </submittedName>
</protein>
<sequence>MRAAVAPGSPLSVSISLVDFDHELESPLEGPEHCPESQPNLISTSAPRSTAPLAVIANPFEPPVQREDLATQSDITSIRELIQREFELLRTQLPAAGVPPNPPPFVAVPAEAFTDALRAELAVQIAKISVLEEETRKLRAEKQELRAALDRAENEPTLLAELGTANQELKRVYVERRDLWEERANLWKEREDLWRERQSLWDERGVLWQERGELWTLRDELSGRVKSLEAKLGC</sequence>
<gene>
    <name evidence="3" type="ORF">CTheo_7282</name>
</gene>
<name>A0A5N5QC11_9AGAM</name>
<evidence type="ECO:0000313" key="3">
    <source>
        <dbReference type="EMBL" id="KAB5589282.1"/>
    </source>
</evidence>
<feature type="region of interest" description="Disordered" evidence="2">
    <location>
        <begin position="25"/>
        <end position="45"/>
    </location>
</feature>
<evidence type="ECO:0000313" key="4">
    <source>
        <dbReference type="Proteomes" id="UP000383932"/>
    </source>
</evidence>
<proteinExistence type="predicted"/>
<dbReference type="OrthoDB" id="3246495at2759"/>
<evidence type="ECO:0000256" key="1">
    <source>
        <dbReference type="SAM" id="Coils"/>
    </source>
</evidence>
<comment type="caution">
    <text evidence="3">The sequence shown here is derived from an EMBL/GenBank/DDBJ whole genome shotgun (WGS) entry which is preliminary data.</text>
</comment>
<dbReference type="AlphaFoldDB" id="A0A5N5QC11"/>
<feature type="compositionally biased region" description="Basic and acidic residues" evidence="2">
    <location>
        <begin position="25"/>
        <end position="35"/>
    </location>
</feature>
<keyword evidence="1" id="KW-0175">Coiled coil</keyword>
<feature type="coiled-coil region" evidence="1">
    <location>
        <begin position="128"/>
        <end position="155"/>
    </location>
</feature>
<dbReference type="Proteomes" id="UP000383932">
    <property type="component" value="Unassembled WGS sequence"/>
</dbReference>
<evidence type="ECO:0000256" key="2">
    <source>
        <dbReference type="SAM" id="MobiDB-lite"/>
    </source>
</evidence>
<organism evidence="3 4">
    <name type="scientific">Ceratobasidium theobromae</name>
    <dbReference type="NCBI Taxonomy" id="1582974"/>
    <lineage>
        <taxon>Eukaryota</taxon>
        <taxon>Fungi</taxon>
        <taxon>Dikarya</taxon>
        <taxon>Basidiomycota</taxon>
        <taxon>Agaricomycotina</taxon>
        <taxon>Agaricomycetes</taxon>
        <taxon>Cantharellales</taxon>
        <taxon>Ceratobasidiaceae</taxon>
        <taxon>Ceratobasidium</taxon>
    </lineage>
</organism>
<accession>A0A5N5QC11</accession>
<dbReference type="EMBL" id="SSOP01000293">
    <property type="protein sequence ID" value="KAB5589282.1"/>
    <property type="molecule type" value="Genomic_DNA"/>
</dbReference>
<keyword evidence="4" id="KW-1185">Reference proteome</keyword>
<reference evidence="3 4" key="1">
    <citation type="journal article" date="2019" name="Fungal Biol. Biotechnol.">
        <title>Draft genome sequence of fastidious pathogen Ceratobasidium theobromae, which causes vascular-streak dieback in Theobroma cacao.</title>
        <authorList>
            <person name="Ali S.S."/>
            <person name="Asman A."/>
            <person name="Shao J."/>
            <person name="Firmansyah A.P."/>
            <person name="Susilo A.W."/>
            <person name="Rosmana A."/>
            <person name="McMahon P."/>
            <person name="Junaid M."/>
            <person name="Guest D."/>
            <person name="Kheng T.Y."/>
            <person name="Meinhardt L.W."/>
            <person name="Bailey B.A."/>
        </authorList>
    </citation>
    <scope>NUCLEOTIDE SEQUENCE [LARGE SCALE GENOMIC DNA]</scope>
    <source>
        <strain evidence="3 4">CT2</strain>
    </source>
</reference>